<dbReference type="InterPro" id="IPR008271">
    <property type="entry name" value="Ser/Thr_kinase_AS"/>
</dbReference>
<keyword evidence="2 5" id="KW-0547">Nucleotide-binding</keyword>
<accession>A0ABY9WPS1</accession>
<dbReference type="Pfam" id="PF00069">
    <property type="entry name" value="Pkinase"/>
    <property type="match status" value="1"/>
</dbReference>
<dbReference type="PANTHER" id="PTHR43289:SF6">
    <property type="entry name" value="SERINE_THREONINE-PROTEIN KINASE NEKL-3"/>
    <property type="match status" value="1"/>
</dbReference>
<evidence type="ECO:0000256" key="6">
    <source>
        <dbReference type="SAM" id="Coils"/>
    </source>
</evidence>
<keyword evidence="4 5" id="KW-0067">ATP-binding</keyword>
<gene>
    <name evidence="10" type="ORF">F0U60_10315</name>
</gene>
<dbReference type="RefSeq" id="WP_395817303.1">
    <property type="nucleotide sequence ID" value="NZ_CP043494.1"/>
</dbReference>
<evidence type="ECO:0000256" key="4">
    <source>
        <dbReference type="ARBA" id="ARBA00022840"/>
    </source>
</evidence>
<dbReference type="PROSITE" id="PS00107">
    <property type="entry name" value="PROTEIN_KINASE_ATP"/>
    <property type="match status" value="1"/>
</dbReference>
<feature type="domain" description="Protein kinase" evidence="9">
    <location>
        <begin position="100"/>
        <end position="360"/>
    </location>
</feature>
<dbReference type="PROSITE" id="PS00108">
    <property type="entry name" value="PROTEIN_KINASE_ST"/>
    <property type="match status" value="1"/>
</dbReference>
<evidence type="ECO:0000259" key="9">
    <source>
        <dbReference type="SMART" id="SM00220"/>
    </source>
</evidence>
<proteinExistence type="predicted"/>
<feature type="coiled-coil region" evidence="6">
    <location>
        <begin position="440"/>
        <end position="467"/>
    </location>
</feature>
<dbReference type="EMBL" id="CP043494">
    <property type="protein sequence ID" value="WNG44460.1"/>
    <property type="molecule type" value="Genomic_DNA"/>
</dbReference>
<protein>
    <submittedName>
        <fullName evidence="10">Protein kinase</fullName>
    </submittedName>
</protein>
<feature type="transmembrane region" description="Helical" evidence="8">
    <location>
        <begin position="386"/>
        <end position="406"/>
    </location>
</feature>
<dbReference type="InterPro" id="IPR011009">
    <property type="entry name" value="Kinase-like_dom_sf"/>
</dbReference>
<dbReference type="InterPro" id="IPR011990">
    <property type="entry name" value="TPR-like_helical_dom_sf"/>
</dbReference>
<dbReference type="Gene3D" id="3.30.200.20">
    <property type="entry name" value="Phosphorylase Kinase, domain 1"/>
    <property type="match status" value="1"/>
</dbReference>
<dbReference type="SUPFAM" id="SSF56112">
    <property type="entry name" value="Protein kinase-like (PK-like)"/>
    <property type="match status" value="1"/>
</dbReference>
<keyword evidence="11" id="KW-1185">Reference proteome</keyword>
<keyword evidence="8" id="KW-0812">Transmembrane</keyword>
<dbReference type="Gene3D" id="1.25.40.10">
    <property type="entry name" value="Tetratricopeptide repeat domain"/>
    <property type="match status" value="4"/>
</dbReference>
<keyword evidence="8" id="KW-1133">Transmembrane helix</keyword>
<dbReference type="GO" id="GO:0016301">
    <property type="term" value="F:kinase activity"/>
    <property type="evidence" value="ECO:0007669"/>
    <property type="project" value="UniProtKB-KW"/>
</dbReference>
<organism evidence="10 11">
    <name type="scientific">Archangium minus</name>
    <dbReference type="NCBI Taxonomy" id="83450"/>
    <lineage>
        <taxon>Bacteria</taxon>
        <taxon>Pseudomonadati</taxon>
        <taxon>Myxococcota</taxon>
        <taxon>Myxococcia</taxon>
        <taxon>Myxococcales</taxon>
        <taxon>Cystobacterineae</taxon>
        <taxon>Archangiaceae</taxon>
        <taxon>Archangium</taxon>
    </lineage>
</organism>
<keyword evidence="8" id="KW-0472">Membrane</keyword>
<evidence type="ECO:0000256" key="1">
    <source>
        <dbReference type="ARBA" id="ARBA00022679"/>
    </source>
</evidence>
<sequence>MTEAHEAELRIAVDKGFVSEEEVKSLRERARGHACTPLELLHEDGLISEQTLAAIRQAVRAESGTGDRSLDEGLTLAPNSTRDGNVPGDVPFPVPGWDRYQGVRLLGQGGMGQVFLAYDPRLRRNVALKFVRGDDTELVRRLLSEARAQARVEHERVCQVYEVGEVQGRPFIAMQYIQGVLLDQLARELTLEQKVLLLRDAAEGVHAAHRAGLIHRDLKPSNILVERTEDGRLKPYVMDFGLAREWRARGATATGTALGTPHYMAPEQARGEVESLDRRADVYSLGATLYFLLMGTHAIPGSNGLEVLSNIAVVDPCPPRSLNPDFPADLEAIVLKCLEKDRSARYDSARALIEDLDRWLAGEPVQARATGRGYWLLKKAHKHRRLVAVAAAALLAVTLSLGWAVYTRQQTSRREQLARRFTEKVERIEALARYSGLSRLHDTARDRKALQESMEALKREIGQAGALAAGPGHYALGRGALALGDDATARTHLEAAWQLGFREPRVAWSLALALGHLYQEQLLEAGRIRDPEERKARLDSVRRQYRAPVLDSLRQSQDSREAPPEYVEALIAFYEERLQDALAILDKLGEPPPWFYEAALLRGDILRARASALWNAGDSEGARAAFAAGRQAYADAADTGRSVLAIALAQAELEYSELMMEIYGQGQVLPPFERGREAVARARQIAPGRPESWFLEARLYRRLAEYRVDQGSPAEEPLQQALVAARKAVDLSPQSSVFRMELARCLWQWGRARERQGRDPLEQLREALSHLQHFGANEQDAGFHFQRGLIFGTWAQYEARVGTDPVPHLNEGIAAYEEASRGDERMLGAWFNLGILYLTRAEHSHGAGKDPEEDLKQARTALSRAQALNPRHIDTYYFAAQVNELEAQRHRARGEDARPDWHQALEQYQRGIAINRAMPRFLDQAGFALLELARESWDRGEDPSPFLEQARASFGEAIAAAPERGISRHNLSEVLLQQARYEHARGESSEASLRAAMSTVHEALKRLEGFPQPWANLGAAHALQAAFELEQGRDPTQSLARAEEALRTAYKLNPQFAQASRYLGESQALRARWKARRGQGRDEDFEQAARHFQKALELAPTSHDYRLAYGHFCHEWASWRARTGLDMEVPVTQGLALAEALVAARPGWPDARILRASLLLLRAEVSQGVEPLAWRRQAQEDLTQALAISPHFERSWKPRLLELRRSLGSPL</sequence>
<keyword evidence="3 10" id="KW-0418">Kinase</keyword>
<dbReference type="InterPro" id="IPR000719">
    <property type="entry name" value="Prot_kinase_dom"/>
</dbReference>
<dbReference type="InterPro" id="IPR017441">
    <property type="entry name" value="Protein_kinase_ATP_BS"/>
</dbReference>
<evidence type="ECO:0000256" key="7">
    <source>
        <dbReference type="SAM" id="MobiDB-lite"/>
    </source>
</evidence>
<dbReference type="CDD" id="cd14014">
    <property type="entry name" value="STKc_PknB_like"/>
    <property type="match status" value="1"/>
</dbReference>
<evidence type="ECO:0000256" key="3">
    <source>
        <dbReference type="ARBA" id="ARBA00022777"/>
    </source>
</evidence>
<dbReference type="SUPFAM" id="SSF48452">
    <property type="entry name" value="TPR-like"/>
    <property type="match status" value="3"/>
</dbReference>
<dbReference type="Proteomes" id="UP001611383">
    <property type="component" value="Chromosome"/>
</dbReference>
<evidence type="ECO:0000256" key="5">
    <source>
        <dbReference type="PROSITE-ProRule" id="PRU10141"/>
    </source>
</evidence>
<dbReference type="PANTHER" id="PTHR43289">
    <property type="entry name" value="MITOGEN-ACTIVATED PROTEIN KINASE KINASE KINASE 20-RELATED"/>
    <property type="match status" value="1"/>
</dbReference>
<feature type="binding site" evidence="5">
    <location>
        <position position="129"/>
    </location>
    <ligand>
        <name>ATP</name>
        <dbReference type="ChEBI" id="CHEBI:30616"/>
    </ligand>
</feature>
<keyword evidence="1" id="KW-0808">Transferase</keyword>
<dbReference type="SMART" id="SM00220">
    <property type="entry name" value="S_TKc"/>
    <property type="match status" value="1"/>
</dbReference>
<evidence type="ECO:0000256" key="2">
    <source>
        <dbReference type="ARBA" id="ARBA00022741"/>
    </source>
</evidence>
<evidence type="ECO:0000313" key="10">
    <source>
        <dbReference type="EMBL" id="WNG44460.1"/>
    </source>
</evidence>
<dbReference type="Gene3D" id="1.10.510.10">
    <property type="entry name" value="Transferase(Phosphotransferase) domain 1"/>
    <property type="match status" value="1"/>
</dbReference>
<keyword evidence="6" id="KW-0175">Coiled coil</keyword>
<feature type="region of interest" description="Disordered" evidence="7">
    <location>
        <begin position="63"/>
        <end position="88"/>
    </location>
</feature>
<reference evidence="10 11" key="1">
    <citation type="submission" date="2019-08" db="EMBL/GenBank/DDBJ databases">
        <title>Archangium and Cystobacter genomes.</title>
        <authorList>
            <person name="Chen I.-C.K."/>
            <person name="Wielgoss S."/>
        </authorList>
    </citation>
    <scope>NUCLEOTIDE SEQUENCE [LARGE SCALE GENOMIC DNA]</scope>
    <source>
        <strain evidence="10 11">Cbm 6</strain>
    </source>
</reference>
<evidence type="ECO:0000256" key="8">
    <source>
        <dbReference type="SAM" id="Phobius"/>
    </source>
</evidence>
<name>A0ABY9WPS1_9BACT</name>
<evidence type="ECO:0000313" key="11">
    <source>
        <dbReference type="Proteomes" id="UP001611383"/>
    </source>
</evidence>